<dbReference type="EMBL" id="JBHPKH010000036">
    <property type="protein sequence ID" value="MFC1572760.1"/>
    <property type="molecule type" value="Genomic_DNA"/>
</dbReference>
<keyword evidence="1" id="KW-0812">Transmembrane</keyword>
<reference evidence="2 3" key="1">
    <citation type="submission" date="2024-09" db="EMBL/GenBank/DDBJ databases">
        <authorList>
            <person name="D'Angelo T."/>
        </authorList>
    </citation>
    <scope>NUCLEOTIDE SEQUENCE [LARGE SCALE GENOMIC DNA]</scope>
    <source>
        <strain evidence="2">SAG AM-320-E07</strain>
    </source>
</reference>
<protein>
    <submittedName>
        <fullName evidence="2">Uncharacterized protein</fullName>
    </submittedName>
</protein>
<keyword evidence="1" id="KW-0472">Membrane</keyword>
<keyword evidence="1" id="KW-1133">Transmembrane helix</keyword>
<evidence type="ECO:0000313" key="2">
    <source>
        <dbReference type="EMBL" id="MFC1572760.1"/>
    </source>
</evidence>
<evidence type="ECO:0000313" key="3">
    <source>
        <dbReference type="Proteomes" id="UP001593833"/>
    </source>
</evidence>
<sequence length="698" mass="77918">MRDTKKTRSVQTAGPGRRATLWCVIFVALLCLGMTFQGAAENHQAPQGRPLSVQDALEDTLHIEARITSGNSIGLTVFNDGTMGNNLRSRSPSLEYPVGSEEEHLVRGGLWVGGLFDEEGDFSRVDTLVTHATLDGYAGSSESESEFIPDPVNWEFIERSILPNHRYFDPNNAKSEQDLICEYIDTYTPGEDSDHRPLHISVIQEILQFSFEPFDGILLINFHFVNDHATAPIYDLHAGLYAELASGWKDGHDEWPPSGWFRRKDIAYVDSLRLISEHHHTLDGGNCPSWAGYMLLGTRPDTIAAKTVSFNWWNWDPGGNLDDTPKNDADRFIRLSDGSIDATRGVEAPNNDPVTLLAVGPLGTDSFFDADSAEHQILWAGDTVTVSYAFVGGTPTPQAEPPRNAEEDIAFNAVWAQTAFDLNFNIPVPPPSPDLHVESSHATMSLWWDDQPLEFIDPKSRTQDFEGFRVYLSEVGKAEEFDLLGEFDLVDTLFYNTGLDSITPTDSLVILDEFGDSTVYRYRYDVRGLRDGFKYWVAVTSFDTGSPDIESLESGITQNRTFTIPGARSEEVVDQGVVVFPNPYHGDAAWDEPLERDRYLWFAGLPRRCKIRIYNLAGDLIHTIDFDGAVYGATDVRGIYDPDDVWNPAREIPVLSGGMAAWDLTSRKDQAIATGLYIFSVEDLDTGEIDRGRFLIMK</sequence>
<evidence type="ECO:0000256" key="1">
    <source>
        <dbReference type="SAM" id="Phobius"/>
    </source>
</evidence>
<comment type="caution">
    <text evidence="2">The sequence shown here is derived from an EMBL/GenBank/DDBJ whole genome shotgun (WGS) entry which is preliminary data.</text>
</comment>
<name>A0ABV6YKA6_UNCEI</name>
<gene>
    <name evidence="2" type="ORF">ACFL6M_04085</name>
</gene>
<organism evidence="2 3">
    <name type="scientific">Eiseniibacteriota bacterium</name>
    <dbReference type="NCBI Taxonomy" id="2212470"/>
    <lineage>
        <taxon>Bacteria</taxon>
        <taxon>Candidatus Eiseniibacteriota</taxon>
    </lineage>
</organism>
<feature type="transmembrane region" description="Helical" evidence="1">
    <location>
        <begin position="21"/>
        <end position="40"/>
    </location>
</feature>
<accession>A0ABV6YKA6</accession>
<dbReference type="Proteomes" id="UP001593833">
    <property type="component" value="Unassembled WGS sequence"/>
</dbReference>
<proteinExistence type="predicted"/>
<keyword evidence="3" id="KW-1185">Reference proteome</keyword>